<organism evidence="4 5">
    <name type="scientific">Flavobacterium fragile</name>
    <dbReference type="NCBI Taxonomy" id="2949085"/>
    <lineage>
        <taxon>Bacteria</taxon>
        <taxon>Pseudomonadati</taxon>
        <taxon>Bacteroidota</taxon>
        <taxon>Flavobacteriia</taxon>
        <taxon>Flavobacteriales</taxon>
        <taxon>Flavobacteriaceae</taxon>
        <taxon>Flavobacterium</taxon>
    </lineage>
</organism>
<feature type="chain" id="PRO_5045759295" evidence="2">
    <location>
        <begin position="19"/>
        <end position="274"/>
    </location>
</feature>
<accession>A0ABT0TJI0</accession>
<dbReference type="RefSeq" id="WP_250583110.1">
    <property type="nucleotide sequence ID" value="NZ_JAMLJN010000013.1"/>
</dbReference>
<name>A0ABT0TJI0_9FLAO</name>
<dbReference type="InterPro" id="IPR026444">
    <property type="entry name" value="Secre_tail"/>
</dbReference>
<evidence type="ECO:0000313" key="5">
    <source>
        <dbReference type="Proteomes" id="UP001203342"/>
    </source>
</evidence>
<evidence type="ECO:0000259" key="3">
    <source>
        <dbReference type="Pfam" id="PF18962"/>
    </source>
</evidence>
<keyword evidence="1 2" id="KW-0732">Signal</keyword>
<feature type="signal peptide" evidence="2">
    <location>
        <begin position="1"/>
        <end position="18"/>
    </location>
</feature>
<evidence type="ECO:0000256" key="1">
    <source>
        <dbReference type="ARBA" id="ARBA00022729"/>
    </source>
</evidence>
<dbReference type="Proteomes" id="UP001203342">
    <property type="component" value="Unassembled WGS sequence"/>
</dbReference>
<evidence type="ECO:0000256" key="2">
    <source>
        <dbReference type="SAM" id="SignalP"/>
    </source>
</evidence>
<feature type="domain" description="Secretion system C-terminal sorting" evidence="3">
    <location>
        <begin position="204"/>
        <end position="272"/>
    </location>
</feature>
<evidence type="ECO:0000313" key="4">
    <source>
        <dbReference type="EMBL" id="MCL9771146.1"/>
    </source>
</evidence>
<comment type="caution">
    <text evidence="4">The sequence shown here is derived from an EMBL/GenBank/DDBJ whole genome shotgun (WGS) entry which is preliminary data.</text>
</comment>
<gene>
    <name evidence="4" type="ORF">NAT47_12055</name>
</gene>
<dbReference type="NCBIfam" id="TIGR04183">
    <property type="entry name" value="Por_Secre_tail"/>
    <property type="match status" value="1"/>
</dbReference>
<protein>
    <submittedName>
        <fullName evidence="4">T9SS type A sorting domain-containing protein</fullName>
    </submittedName>
</protein>
<sequence length="274" mass="30820">MKKIILIFFGCFSGFAQLNYVQISTNSNSVYVTTNINDPINPYNDSTSDAGLNTIFQNHNVTTITYNFHEIDNTNAIFATYSGTNLNGFIADLENYSSLVTKVSISPEYETFGDVLMYNLVNPTIGIQTGTDSSGVVITNDSGLNSILLNHNVTYFQNYYLQCDCNIVDLKNDLTNYNSVISSSHYASLVFLNTPKFSNNLIKIYPIPFENDIEIESNNLITNYKLFSLDGKIISDVNQFENFKNSLQNLNSGIYIIELTNDSSEVHRQKIIKK</sequence>
<reference evidence="4 5" key="1">
    <citation type="submission" date="2022-05" db="EMBL/GenBank/DDBJ databases">
        <title>Flavobacterium sp., isolated from activated sludge.</title>
        <authorList>
            <person name="Ran Q."/>
        </authorList>
    </citation>
    <scope>NUCLEOTIDE SEQUENCE [LARGE SCALE GENOMIC DNA]</scope>
    <source>
        <strain evidence="4 5">HXWNR69</strain>
    </source>
</reference>
<dbReference type="EMBL" id="JAMLJN010000013">
    <property type="protein sequence ID" value="MCL9771146.1"/>
    <property type="molecule type" value="Genomic_DNA"/>
</dbReference>
<proteinExistence type="predicted"/>
<dbReference type="Pfam" id="PF18962">
    <property type="entry name" value="Por_Secre_tail"/>
    <property type="match status" value="1"/>
</dbReference>
<keyword evidence="5" id="KW-1185">Reference proteome</keyword>